<proteinExistence type="predicted"/>
<keyword evidence="2" id="KW-1185">Reference proteome</keyword>
<gene>
    <name evidence="1" type="ORF">PHMEG_00010318</name>
</gene>
<reference evidence="2" key="1">
    <citation type="submission" date="2017-03" db="EMBL/GenBank/DDBJ databases">
        <title>Phytopthora megakarya and P. palmivora, two closely related causual agents of cacao black pod achieved similar genome size and gene model numbers by different mechanisms.</title>
        <authorList>
            <person name="Ali S."/>
            <person name="Shao J."/>
            <person name="Larry D.J."/>
            <person name="Kronmiller B."/>
            <person name="Shen D."/>
            <person name="Strem M.D."/>
            <person name="Melnick R.L."/>
            <person name="Guiltinan M.J."/>
            <person name="Tyler B.M."/>
            <person name="Meinhardt L.W."/>
            <person name="Bailey B.A."/>
        </authorList>
    </citation>
    <scope>NUCLEOTIDE SEQUENCE [LARGE SCALE GENOMIC DNA]</scope>
    <source>
        <strain evidence="2">zdho120</strain>
    </source>
</reference>
<evidence type="ECO:0000313" key="2">
    <source>
        <dbReference type="Proteomes" id="UP000198211"/>
    </source>
</evidence>
<dbReference type="EMBL" id="NBNE01001022">
    <property type="protein sequence ID" value="OWZ15953.1"/>
    <property type="molecule type" value="Genomic_DNA"/>
</dbReference>
<dbReference type="Proteomes" id="UP000198211">
    <property type="component" value="Unassembled WGS sequence"/>
</dbReference>
<dbReference type="OrthoDB" id="113059at2759"/>
<protein>
    <submittedName>
        <fullName evidence="1">Uncharacterized protein</fullName>
    </submittedName>
</protein>
<sequence>MVSSEYDAGSLATAMRTTTKDLCVALWERQVGLQVLALDNAIRKFKEDSDPLDLFTHVILNLWHHLNRMQNNGANLLHQPIDRLAIKISREKQPRLPDSEIETDQTTEIPLQAKISSHLSEIQRATTPPPWTNRWIDAPAEHQYNTTYAPYNPGAPLFVPTSITRQAVISGIVVDQSLADADIFRFGSGSAPKNRKIEMNEAVCKRGEVAGRTASPTAGML</sequence>
<name>A0A225WDZ6_9STRA</name>
<organism evidence="1 2">
    <name type="scientific">Phytophthora megakarya</name>
    <dbReference type="NCBI Taxonomy" id="4795"/>
    <lineage>
        <taxon>Eukaryota</taxon>
        <taxon>Sar</taxon>
        <taxon>Stramenopiles</taxon>
        <taxon>Oomycota</taxon>
        <taxon>Peronosporomycetes</taxon>
        <taxon>Peronosporales</taxon>
        <taxon>Peronosporaceae</taxon>
        <taxon>Phytophthora</taxon>
    </lineage>
</organism>
<evidence type="ECO:0000313" key="1">
    <source>
        <dbReference type="EMBL" id="OWZ15953.1"/>
    </source>
</evidence>
<accession>A0A225WDZ6</accession>
<comment type="caution">
    <text evidence="1">The sequence shown here is derived from an EMBL/GenBank/DDBJ whole genome shotgun (WGS) entry which is preliminary data.</text>
</comment>
<dbReference type="AlphaFoldDB" id="A0A225WDZ6"/>